<protein>
    <submittedName>
        <fullName evidence="1">Uncharacterized protein</fullName>
    </submittedName>
</protein>
<sequence length="258" mass="29154">MLHGFPQSITVSDVKVFIEQHTGEGTVYAIRVRLENGQVTRVFAVIQFTTNQEVSHIIFLASESLYYGSSSLKARELEKDIKKAKKLSGWLREYKTVFWLITPYGEVPGFYPDSDSALSFVVQEVHEYFTNYIVNDSLGIISNAHTAFADKEKLKAMAKPCLELAKLFSIAVHFPKTGVLAVIPPELHVKEFPDFMGKLDKPTYQSWRIIGMLFRLGTGLVLGVMQRLLLGTMLLIIQVTRDNTMKVQSEVVFELTTL</sequence>
<reference evidence="1 2" key="1">
    <citation type="journal article" date="2022" name="DNA Res.">
        <title>Chromosomal-level genome assembly of the orchid tree Bauhinia variegata (Leguminosae; Cercidoideae) supports the allotetraploid origin hypothesis of Bauhinia.</title>
        <authorList>
            <person name="Zhong Y."/>
            <person name="Chen Y."/>
            <person name="Zheng D."/>
            <person name="Pang J."/>
            <person name="Liu Y."/>
            <person name="Luo S."/>
            <person name="Meng S."/>
            <person name="Qian L."/>
            <person name="Wei D."/>
            <person name="Dai S."/>
            <person name="Zhou R."/>
        </authorList>
    </citation>
    <scope>NUCLEOTIDE SEQUENCE [LARGE SCALE GENOMIC DNA]</scope>
    <source>
        <strain evidence="1">BV-YZ2020</strain>
    </source>
</reference>
<accession>A0ACB9LRF2</accession>
<dbReference type="EMBL" id="CM039436">
    <property type="protein sequence ID" value="KAI4313683.1"/>
    <property type="molecule type" value="Genomic_DNA"/>
</dbReference>
<proteinExistence type="predicted"/>
<gene>
    <name evidence="1" type="ORF">L6164_026642</name>
</gene>
<evidence type="ECO:0000313" key="2">
    <source>
        <dbReference type="Proteomes" id="UP000828941"/>
    </source>
</evidence>
<name>A0ACB9LRF2_BAUVA</name>
<evidence type="ECO:0000313" key="1">
    <source>
        <dbReference type="EMBL" id="KAI4313683.1"/>
    </source>
</evidence>
<comment type="caution">
    <text evidence="1">The sequence shown here is derived from an EMBL/GenBank/DDBJ whole genome shotgun (WGS) entry which is preliminary data.</text>
</comment>
<organism evidence="1 2">
    <name type="scientific">Bauhinia variegata</name>
    <name type="common">Purple orchid tree</name>
    <name type="synonym">Phanera variegata</name>
    <dbReference type="NCBI Taxonomy" id="167791"/>
    <lineage>
        <taxon>Eukaryota</taxon>
        <taxon>Viridiplantae</taxon>
        <taxon>Streptophyta</taxon>
        <taxon>Embryophyta</taxon>
        <taxon>Tracheophyta</taxon>
        <taxon>Spermatophyta</taxon>
        <taxon>Magnoliopsida</taxon>
        <taxon>eudicotyledons</taxon>
        <taxon>Gunneridae</taxon>
        <taxon>Pentapetalae</taxon>
        <taxon>rosids</taxon>
        <taxon>fabids</taxon>
        <taxon>Fabales</taxon>
        <taxon>Fabaceae</taxon>
        <taxon>Cercidoideae</taxon>
        <taxon>Cercideae</taxon>
        <taxon>Bauhiniinae</taxon>
        <taxon>Bauhinia</taxon>
    </lineage>
</organism>
<keyword evidence="2" id="KW-1185">Reference proteome</keyword>
<dbReference type="Proteomes" id="UP000828941">
    <property type="component" value="Chromosome 11"/>
</dbReference>